<dbReference type="InterPro" id="IPR051677">
    <property type="entry name" value="AfsR-DnrI-RedD_regulator"/>
</dbReference>
<evidence type="ECO:0000259" key="6">
    <source>
        <dbReference type="PROSITE" id="PS51755"/>
    </source>
</evidence>
<dbReference type="InterPro" id="IPR005158">
    <property type="entry name" value="BTAD"/>
</dbReference>
<dbReference type="Pfam" id="PF03704">
    <property type="entry name" value="BTAD"/>
    <property type="match status" value="1"/>
</dbReference>
<evidence type="ECO:0000256" key="4">
    <source>
        <dbReference type="ARBA" id="ARBA00023163"/>
    </source>
</evidence>
<dbReference type="InterPro" id="IPR001867">
    <property type="entry name" value="OmpR/PhoB-type_DNA-bd"/>
</dbReference>
<evidence type="ECO:0000256" key="3">
    <source>
        <dbReference type="ARBA" id="ARBA00023125"/>
    </source>
</evidence>
<feature type="DNA-binding region" description="OmpR/PhoB-type" evidence="5">
    <location>
        <begin position="1"/>
        <end position="92"/>
    </location>
</feature>
<reference evidence="7 8" key="1">
    <citation type="submission" date="2021-05" db="EMBL/GenBank/DDBJ databases">
        <title>Direct Submission.</title>
        <authorList>
            <person name="Li K."/>
            <person name="Gao J."/>
        </authorList>
    </citation>
    <scope>NUCLEOTIDE SEQUENCE [LARGE SCALE GENOMIC DNA]</scope>
    <source>
        <strain evidence="7 8">Mg02</strain>
    </source>
</reference>
<dbReference type="InterPro" id="IPR016032">
    <property type="entry name" value="Sig_transdc_resp-reg_C-effctor"/>
</dbReference>
<dbReference type="SMART" id="SM01043">
    <property type="entry name" value="BTAD"/>
    <property type="match status" value="1"/>
</dbReference>
<gene>
    <name evidence="7" type="ORF">KGD84_13165</name>
</gene>
<dbReference type="PANTHER" id="PTHR35807">
    <property type="entry name" value="TRANSCRIPTIONAL REGULATOR REDD-RELATED"/>
    <property type="match status" value="1"/>
</dbReference>
<comment type="similarity">
    <text evidence="1">Belongs to the AfsR/DnrI/RedD regulatory family.</text>
</comment>
<keyword evidence="4" id="KW-0804">Transcription</keyword>
<dbReference type="Proteomes" id="UP000676079">
    <property type="component" value="Chromosome"/>
</dbReference>
<evidence type="ECO:0000256" key="1">
    <source>
        <dbReference type="ARBA" id="ARBA00005820"/>
    </source>
</evidence>
<evidence type="ECO:0000313" key="8">
    <source>
        <dbReference type="Proteomes" id="UP000676079"/>
    </source>
</evidence>
<keyword evidence="3 5" id="KW-0238">DNA-binding</keyword>
<keyword evidence="8" id="KW-1185">Reference proteome</keyword>
<dbReference type="SUPFAM" id="SSF46894">
    <property type="entry name" value="C-terminal effector domain of the bipartite response regulators"/>
    <property type="match status" value="1"/>
</dbReference>
<dbReference type="Pfam" id="PF00486">
    <property type="entry name" value="Trans_reg_C"/>
    <property type="match status" value="1"/>
</dbReference>
<dbReference type="InterPro" id="IPR036388">
    <property type="entry name" value="WH-like_DNA-bd_sf"/>
</dbReference>
<dbReference type="InterPro" id="IPR011990">
    <property type="entry name" value="TPR-like_helical_dom_sf"/>
</dbReference>
<evidence type="ECO:0000313" key="7">
    <source>
        <dbReference type="EMBL" id="QUX25117.1"/>
    </source>
</evidence>
<keyword evidence="2" id="KW-0805">Transcription regulation</keyword>
<dbReference type="RefSeq" id="WP_220560618.1">
    <property type="nucleotide sequence ID" value="NZ_CP074133.1"/>
</dbReference>
<proteinExistence type="inferred from homology"/>
<evidence type="ECO:0000256" key="2">
    <source>
        <dbReference type="ARBA" id="ARBA00023015"/>
    </source>
</evidence>
<dbReference type="InterPro" id="IPR027417">
    <property type="entry name" value="P-loop_NTPase"/>
</dbReference>
<sequence length="616" mass="65157">MGLRFGLLGPTQVFAGPRELDLGTTKQRTLLAALLLRPNHVVPLDELVTALWDGEPPRSAVANLRTYAARLRRRIGDPGRILTRHPGYLLRVEGGELDVTAFTGHARAGRSALDGGDLVRAEDELAAAVGLWRGGAAEDVPRTLDLAPRLQALEELRRAAVEDLARTRILRGAGAGLVGELRAGVAADPLRERQWANLILALHHAGDTAGALDAFHSARAALRDHLGLDPGEELTRLHRSLLDRSPPPVPPIPRQVAATRPVPRVDVLVGRDTELSALAELLAPGPAPVLAAVHGPVGSGKSALAARAADEAERWYPDGRLWADLEASGHGGRPRTPADVLAELLHGLGVDPARVPRGVDGRVRLLRERGAGRRLLLVLDNAADEAQVRPLVATWPGAGTLVTSRRHLSALDGAGHVGVGALRPGDAVALLARMCGAARVGADPGSAARIAAFCDHLPLPLWIAGRRLQARREWPLRAFADLLDDERHRLDALVCADRSVRAAFASAVAPLRCAARATERLAADLFERLAARPAGAFGPGEAAELAGCDTVTATAALGYLADARLIEPAGDNRYRVTGLLRLYASEQGARLRRGFGVALPHRGARPVLAVSDGPAV</sequence>
<dbReference type="EMBL" id="CP074133">
    <property type="protein sequence ID" value="QUX25117.1"/>
    <property type="molecule type" value="Genomic_DNA"/>
</dbReference>
<evidence type="ECO:0000256" key="5">
    <source>
        <dbReference type="PROSITE-ProRule" id="PRU01091"/>
    </source>
</evidence>
<dbReference type="Gene3D" id="1.25.40.10">
    <property type="entry name" value="Tetratricopeptide repeat domain"/>
    <property type="match status" value="1"/>
</dbReference>
<protein>
    <submittedName>
        <fullName evidence="7">Winged helix-turn-helix domain-containing protein</fullName>
    </submittedName>
</protein>
<dbReference type="SUPFAM" id="SSF52540">
    <property type="entry name" value="P-loop containing nucleoside triphosphate hydrolases"/>
    <property type="match status" value="1"/>
</dbReference>
<accession>A0ABX8BVI7</accession>
<dbReference type="SMART" id="SM00862">
    <property type="entry name" value="Trans_reg_C"/>
    <property type="match status" value="1"/>
</dbReference>
<name>A0ABX8BVI7_9ACTN</name>
<organism evidence="7 8">
    <name type="scientific">Nocardiopsis changdeensis</name>
    <dbReference type="NCBI Taxonomy" id="2831969"/>
    <lineage>
        <taxon>Bacteria</taxon>
        <taxon>Bacillati</taxon>
        <taxon>Actinomycetota</taxon>
        <taxon>Actinomycetes</taxon>
        <taxon>Streptosporangiales</taxon>
        <taxon>Nocardiopsidaceae</taxon>
        <taxon>Nocardiopsis</taxon>
    </lineage>
</organism>
<dbReference type="SUPFAM" id="SSF48452">
    <property type="entry name" value="TPR-like"/>
    <property type="match status" value="1"/>
</dbReference>
<feature type="domain" description="OmpR/PhoB-type" evidence="6">
    <location>
        <begin position="1"/>
        <end position="92"/>
    </location>
</feature>
<dbReference type="CDD" id="cd15831">
    <property type="entry name" value="BTAD"/>
    <property type="match status" value="1"/>
</dbReference>
<dbReference type="PROSITE" id="PS51755">
    <property type="entry name" value="OMPR_PHOB"/>
    <property type="match status" value="1"/>
</dbReference>
<dbReference type="PANTHER" id="PTHR35807:SF1">
    <property type="entry name" value="TRANSCRIPTIONAL REGULATOR REDD"/>
    <property type="match status" value="1"/>
</dbReference>
<dbReference type="Gene3D" id="1.10.10.10">
    <property type="entry name" value="Winged helix-like DNA-binding domain superfamily/Winged helix DNA-binding domain"/>
    <property type="match status" value="1"/>
</dbReference>